<keyword evidence="3" id="KW-0645">Protease</keyword>
<dbReference type="GO" id="GO:0006508">
    <property type="term" value="P:proteolysis"/>
    <property type="evidence" value="ECO:0007669"/>
    <property type="project" value="UniProtKB-KW"/>
</dbReference>
<feature type="domain" description="CAAX prenyl protease 2/Lysostaphin resistance protein A-like" evidence="2">
    <location>
        <begin position="115"/>
        <end position="211"/>
    </location>
</feature>
<dbReference type="EMBL" id="CP036525">
    <property type="protein sequence ID" value="QDT06843.1"/>
    <property type="molecule type" value="Genomic_DNA"/>
</dbReference>
<evidence type="ECO:0000313" key="3">
    <source>
        <dbReference type="EMBL" id="QDT06843.1"/>
    </source>
</evidence>
<gene>
    <name evidence="3" type="ORF">K227x_52640</name>
</gene>
<keyword evidence="1" id="KW-1133">Transmembrane helix</keyword>
<evidence type="ECO:0000259" key="2">
    <source>
        <dbReference type="Pfam" id="PF02517"/>
    </source>
</evidence>
<feature type="transmembrane region" description="Helical" evidence="1">
    <location>
        <begin position="152"/>
        <end position="170"/>
    </location>
</feature>
<reference evidence="3 4" key="1">
    <citation type="submission" date="2019-02" db="EMBL/GenBank/DDBJ databases">
        <title>Deep-cultivation of Planctomycetes and their phenomic and genomic characterization uncovers novel biology.</title>
        <authorList>
            <person name="Wiegand S."/>
            <person name="Jogler M."/>
            <person name="Boedeker C."/>
            <person name="Pinto D."/>
            <person name="Vollmers J."/>
            <person name="Rivas-Marin E."/>
            <person name="Kohn T."/>
            <person name="Peeters S.H."/>
            <person name="Heuer A."/>
            <person name="Rast P."/>
            <person name="Oberbeckmann S."/>
            <person name="Bunk B."/>
            <person name="Jeske O."/>
            <person name="Meyerdierks A."/>
            <person name="Storesund J.E."/>
            <person name="Kallscheuer N."/>
            <person name="Luecker S."/>
            <person name="Lage O.M."/>
            <person name="Pohl T."/>
            <person name="Merkel B.J."/>
            <person name="Hornburger P."/>
            <person name="Mueller R.-W."/>
            <person name="Bruemmer F."/>
            <person name="Labrenz M."/>
            <person name="Spormann A.M."/>
            <person name="Op den Camp H."/>
            <person name="Overmann J."/>
            <person name="Amann R."/>
            <person name="Jetten M.S.M."/>
            <person name="Mascher T."/>
            <person name="Medema M.H."/>
            <person name="Devos D.P."/>
            <person name="Kaster A.-K."/>
            <person name="Ovreas L."/>
            <person name="Rohde M."/>
            <person name="Galperin M.Y."/>
            <person name="Jogler C."/>
        </authorList>
    </citation>
    <scope>NUCLEOTIDE SEQUENCE [LARGE SCALE GENOMIC DNA]</scope>
    <source>
        <strain evidence="3 4">K22_7</strain>
    </source>
</reference>
<evidence type="ECO:0000256" key="1">
    <source>
        <dbReference type="SAM" id="Phobius"/>
    </source>
</evidence>
<feature type="transmembrane region" description="Helical" evidence="1">
    <location>
        <begin position="14"/>
        <end position="36"/>
    </location>
</feature>
<feature type="transmembrane region" description="Helical" evidence="1">
    <location>
        <begin position="60"/>
        <end position="82"/>
    </location>
</feature>
<dbReference type="InterPro" id="IPR003675">
    <property type="entry name" value="Rce1/LyrA-like_dom"/>
</dbReference>
<keyword evidence="3" id="KW-0378">Hydrolase</keyword>
<organism evidence="3 4">
    <name type="scientific">Rubripirellula lacrimiformis</name>
    <dbReference type="NCBI Taxonomy" id="1930273"/>
    <lineage>
        <taxon>Bacteria</taxon>
        <taxon>Pseudomonadati</taxon>
        <taxon>Planctomycetota</taxon>
        <taxon>Planctomycetia</taxon>
        <taxon>Pirellulales</taxon>
        <taxon>Pirellulaceae</taxon>
        <taxon>Rubripirellula</taxon>
    </lineage>
</organism>
<accession>A0A517NIG3</accession>
<keyword evidence="1" id="KW-0472">Membrane</keyword>
<dbReference type="Proteomes" id="UP000318538">
    <property type="component" value="Chromosome"/>
</dbReference>
<name>A0A517NIG3_9BACT</name>
<dbReference type="PANTHER" id="PTHR43592">
    <property type="entry name" value="CAAX AMINO TERMINAL PROTEASE"/>
    <property type="match status" value="1"/>
</dbReference>
<dbReference type="GO" id="GO:0004175">
    <property type="term" value="F:endopeptidase activity"/>
    <property type="evidence" value="ECO:0007669"/>
    <property type="project" value="UniProtKB-ARBA"/>
</dbReference>
<dbReference type="AlphaFoldDB" id="A0A517NIG3"/>
<keyword evidence="1" id="KW-0812">Transmembrane</keyword>
<dbReference type="Pfam" id="PF02517">
    <property type="entry name" value="Rce1-like"/>
    <property type="match status" value="1"/>
</dbReference>
<dbReference type="KEGG" id="rlc:K227x_52640"/>
<dbReference type="GO" id="GO:0080120">
    <property type="term" value="P:CAAX-box protein maturation"/>
    <property type="evidence" value="ECO:0007669"/>
    <property type="project" value="UniProtKB-ARBA"/>
</dbReference>
<dbReference type="OrthoDB" id="118729at2"/>
<dbReference type="RefSeq" id="WP_145174036.1">
    <property type="nucleotide sequence ID" value="NZ_CP036525.1"/>
</dbReference>
<feature type="transmembrane region" description="Helical" evidence="1">
    <location>
        <begin position="177"/>
        <end position="195"/>
    </location>
</feature>
<proteinExistence type="predicted"/>
<feature type="transmembrane region" description="Helical" evidence="1">
    <location>
        <begin position="117"/>
        <end position="140"/>
    </location>
</feature>
<dbReference type="PANTHER" id="PTHR43592:SF15">
    <property type="entry name" value="CAAX AMINO TERMINAL PROTEASE FAMILY PROTEIN"/>
    <property type="match status" value="1"/>
</dbReference>
<evidence type="ECO:0000313" key="4">
    <source>
        <dbReference type="Proteomes" id="UP000318538"/>
    </source>
</evidence>
<keyword evidence="4" id="KW-1185">Reference proteome</keyword>
<sequence>MDDEQPEMQSANEVFVTTVLFESALGVLAILLGWGLGPDAREMIPEIHWSAFVPAIDWDAVMPIASGIGYGFLAAFPMLAAIEVLRRIPWEPVRALERLNDDGAVAALLQLRTSEMIVISLCAGIGEELLFRGWLMYWIADGWTMAQSADSSPTVAIVAGLIVSSIAFGLVHPLTKLYIAVAAVMGVYFGVLLMYSGNLLVPIVAHATYDALQLIMTARSGRRENSEKNGRVAAS</sequence>
<protein>
    <submittedName>
        <fullName evidence="3">CAAX amino terminal protease self-immunity</fullName>
    </submittedName>
</protein>